<dbReference type="OrthoDB" id="3349377at2759"/>
<feature type="transmembrane region" description="Helical" evidence="2">
    <location>
        <begin position="224"/>
        <end position="245"/>
    </location>
</feature>
<evidence type="ECO:0000313" key="4">
    <source>
        <dbReference type="EMBL" id="KZT53943.1"/>
    </source>
</evidence>
<feature type="region of interest" description="Disordered" evidence="1">
    <location>
        <begin position="319"/>
        <end position="344"/>
    </location>
</feature>
<reference evidence="4 5" key="1">
    <citation type="journal article" date="2016" name="Mol. Biol. Evol.">
        <title>Comparative Genomics of Early-Diverging Mushroom-Forming Fungi Provides Insights into the Origins of Lignocellulose Decay Capabilities.</title>
        <authorList>
            <person name="Nagy L.G."/>
            <person name="Riley R."/>
            <person name="Tritt A."/>
            <person name="Adam C."/>
            <person name="Daum C."/>
            <person name="Floudas D."/>
            <person name="Sun H."/>
            <person name="Yadav J.S."/>
            <person name="Pangilinan J."/>
            <person name="Larsson K.H."/>
            <person name="Matsuura K."/>
            <person name="Barry K."/>
            <person name="Labutti K."/>
            <person name="Kuo R."/>
            <person name="Ohm R.A."/>
            <person name="Bhattacharya S.S."/>
            <person name="Shirouzu T."/>
            <person name="Yoshinaga Y."/>
            <person name="Martin F.M."/>
            <person name="Grigoriev I.V."/>
            <person name="Hibbett D.S."/>
        </authorList>
    </citation>
    <scope>NUCLEOTIDE SEQUENCE [LARGE SCALE GENOMIC DNA]</scope>
    <source>
        <strain evidence="4 5">HHB12733</strain>
    </source>
</reference>
<feature type="transmembrane region" description="Helical" evidence="2">
    <location>
        <begin position="30"/>
        <end position="49"/>
    </location>
</feature>
<feature type="domain" description="DUF6533" evidence="3">
    <location>
        <begin position="32"/>
        <end position="76"/>
    </location>
</feature>
<keyword evidence="2" id="KW-0472">Membrane</keyword>
<keyword evidence="2" id="KW-1133">Transmembrane helix</keyword>
<sequence length="344" mass="38478">MNYSTPYVNYTLPVGYPGTLADYVQSIFNAGYLDVVATAMILFDTVIVIGDEIQLVWRGRWGIPTIVYLLNHYGILFQAVLNQVAVNDVYLSQDHCLQWNLASNWFIPIVMMFVEAMLVLRVTALYQNSFYVSISIWSLYTICVGIMFLLTGMLLAGVGPFGSADGSVLACDIRQLGENLFYTLWIPSLVLETVLVLMTFWKGLLHRRSGVNTPLLTVLERDGFMYFFIVFGVMAGNLAICMTVQDVYYALVSHRLTLCISSILSSRLFLHLRKTAYSSQGAYNTDISKEAPPSLVETQLSEPLSGWLDYHERNGYDTEEEIAHPGTVGATDNNDEKSSIGKAE</sequence>
<feature type="compositionally biased region" description="Basic and acidic residues" evidence="1">
    <location>
        <begin position="334"/>
        <end position="344"/>
    </location>
</feature>
<organism evidence="4 5">
    <name type="scientific">Calocera cornea HHB12733</name>
    <dbReference type="NCBI Taxonomy" id="1353952"/>
    <lineage>
        <taxon>Eukaryota</taxon>
        <taxon>Fungi</taxon>
        <taxon>Dikarya</taxon>
        <taxon>Basidiomycota</taxon>
        <taxon>Agaricomycotina</taxon>
        <taxon>Dacrymycetes</taxon>
        <taxon>Dacrymycetales</taxon>
        <taxon>Dacrymycetaceae</taxon>
        <taxon>Calocera</taxon>
    </lineage>
</organism>
<feature type="transmembrane region" description="Helical" evidence="2">
    <location>
        <begin position="138"/>
        <end position="162"/>
    </location>
</feature>
<keyword evidence="2" id="KW-0812">Transmembrane</keyword>
<evidence type="ECO:0000259" key="3">
    <source>
        <dbReference type="Pfam" id="PF20151"/>
    </source>
</evidence>
<feature type="transmembrane region" description="Helical" evidence="2">
    <location>
        <begin position="182"/>
        <end position="204"/>
    </location>
</feature>
<dbReference type="STRING" id="1353952.A0A165E207"/>
<dbReference type="Proteomes" id="UP000076842">
    <property type="component" value="Unassembled WGS sequence"/>
</dbReference>
<feature type="transmembrane region" description="Helical" evidence="2">
    <location>
        <begin position="105"/>
        <end position="126"/>
    </location>
</feature>
<dbReference type="InterPro" id="IPR045340">
    <property type="entry name" value="DUF6533"/>
</dbReference>
<keyword evidence="5" id="KW-1185">Reference proteome</keyword>
<evidence type="ECO:0000256" key="2">
    <source>
        <dbReference type="SAM" id="Phobius"/>
    </source>
</evidence>
<protein>
    <recommendedName>
        <fullName evidence="3">DUF6533 domain-containing protein</fullName>
    </recommendedName>
</protein>
<dbReference type="Pfam" id="PF20151">
    <property type="entry name" value="DUF6533"/>
    <property type="match status" value="1"/>
</dbReference>
<evidence type="ECO:0000313" key="5">
    <source>
        <dbReference type="Proteomes" id="UP000076842"/>
    </source>
</evidence>
<dbReference type="EMBL" id="KV424025">
    <property type="protein sequence ID" value="KZT53943.1"/>
    <property type="molecule type" value="Genomic_DNA"/>
</dbReference>
<name>A0A165E207_9BASI</name>
<dbReference type="AlphaFoldDB" id="A0A165E207"/>
<proteinExistence type="predicted"/>
<feature type="transmembrane region" description="Helical" evidence="2">
    <location>
        <begin position="61"/>
        <end position="85"/>
    </location>
</feature>
<dbReference type="InParanoid" id="A0A165E207"/>
<evidence type="ECO:0000256" key="1">
    <source>
        <dbReference type="SAM" id="MobiDB-lite"/>
    </source>
</evidence>
<gene>
    <name evidence="4" type="ORF">CALCODRAFT_519726</name>
</gene>
<accession>A0A165E207</accession>